<sequence length="388" mass="44936">MYLDQDNWKGKVGRINILRRGNSLRLRFTYPAHNRIEITIAKATETGWQETIRVANLIERDIQLEDFDDTLQRYGYKQTQSISVSSKKPNLKVIWESYKEANKNRVAPTTIKHCWNEMDRYINLVPSSLLKTEKAAEFINHLLSIYKPSSLAGIFRASLYPAASQAVKQGVLTRNVYRDVELPKTAKKKIECFEKFEIEAIIAAFYSDEYKSKKSGYLHSFYAPLVEFLCITGARPEEAHALTWDDIKRKKDKTYVRFNKAYSNKILLPHTKTREIRLLSANERLRELLRTMPVVENEHDLIFPAVGGGYINQGGWRSSYWKRVINGLVDDDKIYRYLKPYCLRHSAITSWIRQGYDPATVAAWAGTSTKMICDHYLAAKDSFDIPEL</sequence>
<evidence type="ECO:0000313" key="4">
    <source>
        <dbReference type="EMBL" id="MCC0177803.1"/>
    </source>
</evidence>
<dbReference type="Gene3D" id="1.10.150.130">
    <property type="match status" value="1"/>
</dbReference>
<dbReference type="InterPro" id="IPR013762">
    <property type="entry name" value="Integrase-like_cat_sf"/>
</dbReference>
<dbReference type="RefSeq" id="WP_229640870.1">
    <property type="nucleotide sequence ID" value="NZ_JADWDC010000029.1"/>
</dbReference>
<dbReference type="InterPro" id="IPR010998">
    <property type="entry name" value="Integrase_recombinase_N"/>
</dbReference>
<dbReference type="PANTHER" id="PTHR30349:SF88">
    <property type="entry name" value="BLL1584 PROTEIN"/>
    <property type="match status" value="1"/>
</dbReference>
<evidence type="ECO:0000313" key="5">
    <source>
        <dbReference type="Proteomes" id="UP000729733"/>
    </source>
</evidence>
<proteinExistence type="predicted"/>
<accession>A0A964BSN3</accession>
<dbReference type="Pfam" id="PF00589">
    <property type="entry name" value="Phage_integrase"/>
    <property type="match status" value="1"/>
</dbReference>
<dbReference type="Gene3D" id="1.10.443.10">
    <property type="entry name" value="Intergrase catalytic core"/>
    <property type="match status" value="1"/>
</dbReference>
<dbReference type="GO" id="GO:0015074">
    <property type="term" value="P:DNA integration"/>
    <property type="evidence" value="ECO:0007669"/>
    <property type="project" value="InterPro"/>
</dbReference>
<dbReference type="GO" id="GO:0003677">
    <property type="term" value="F:DNA binding"/>
    <property type="evidence" value="ECO:0007669"/>
    <property type="project" value="UniProtKB-KW"/>
</dbReference>
<keyword evidence="5" id="KW-1185">Reference proteome</keyword>
<dbReference type="GO" id="GO:0006310">
    <property type="term" value="P:DNA recombination"/>
    <property type="evidence" value="ECO:0007669"/>
    <property type="project" value="UniProtKB-KW"/>
</dbReference>
<reference evidence="4" key="1">
    <citation type="journal article" date="2021" name="Antonie Van Leeuwenhoek">
        <title>Draft genome and description of Waterburya agarophytonicola gen. nov. sp. nov. (Pleurocapsales, Cyanobacteria): a seaweed symbiont.</title>
        <authorList>
            <person name="Bonthond G."/>
            <person name="Shalygin S."/>
            <person name="Bayer T."/>
            <person name="Weinberger F."/>
        </authorList>
    </citation>
    <scope>NUCLEOTIDE SEQUENCE</scope>
    <source>
        <strain evidence="4">KI4</strain>
    </source>
</reference>
<gene>
    <name evidence="4" type="ORF">I4641_12525</name>
</gene>
<name>A0A964BSN3_9CYAN</name>
<evidence type="ECO:0000256" key="1">
    <source>
        <dbReference type="ARBA" id="ARBA00023125"/>
    </source>
</evidence>
<dbReference type="AlphaFoldDB" id="A0A964BSN3"/>
<keyword evidence="2" id="KW-0233">DNA recombination</keyword>
<comment type="caution">
    <text evidence="4">The sequence shown here is derived from an EMBL/GenBank/DDBJ whole genome shotgun (WGS) entry which is preliminary data.</text>
</comment>
<dbReference type="EMBL" id="JADWDC010000029">
    <property type="protein sequence ID" value="MCC0177803.1"/>
    <property type="molecule type" value="Genomic_DNA"/>
</dbReference>
<feature type="domain" description="Tyr recombinase" evidence="3">
    <location>
        <begin position="188"/>
        <end position="388"/>
    </location>
</feature>
<dbReference type="InterPro" id="IPR002104">
    <property type="entry name" value="Integrase_catalytic"/>
</dbReference>
<protein>
    <submittedName>
        <fullName evidence="4">Tyrosine-type recombinase/integrase</fullName>
    </submittedName>
</protein>
<dbReference type="PANTHER" id="PTHR30349">
    <property type="entry name" value="PHAGE INTEGRASE-RELATED"/>
    <property type="match status" value="1"/>
</dbReference>
<dbReference type="SUPFAM" id="SSF56349">
    <property type="entry name" value="DNA breaking-rejoining enzymes"/>
    <property type="match status" value="1"/>
</dbReference>
<dbReference type="PROSITE" id="PS51898">
    <property type="entry name" value="TYR_RECOMBINASE"/>
    <property type="match status" value="1"/>
</dbReference>
<dbReference type="InterPro" id="IPR011010">
    <property type="entry name" value="DNA_brk_join_enz"/>
</dbReference>
<dbReference type="InterPro" id="IPR050090">
    <property type="entry name" value="Tyrosine_recombinase_XerCD"/>
</dbReference>
<evidence type="ECO:0000259" key="3">
    <source>
        <dbReference type="PROSITE" id="PS51898"/>
    </source>
</evidence>
<organism evidence="4 5">
    <name type="scientific">Waterburya agarophytonicola KI4</name>
    <dbReference type="NCBI Taxonomy" id="2874699"/>
    <lineage>
        <taxon>Bacteria</taxon>
        <taxon>Bacillati</taxon>
        <taxon>Cyanobacteriota</taxon>
        <taxon>Cyanophyceae</taxon>
        <taxon>Pleurocapsales</taxon>
        <taxon>Hyellaceae</taxon>
        <taxon>Waterburya</taxon>
        <taxon>Waterburya agarophytonicola</taxon>
    </lineage>
</organism>
<evidence type="ECO:0000256" key="2">
    <source>
        <dbReference type="ARBA" id="ARBA00023172"/>
    </source>
</evidence>
<dbReference type="Proteomes" id="UP000729733">
    <property type="component" value="Unassembled WGS sequence"/>
</dbReference>
<keyword evidence="1" id="KW-0238">DNA-binding</keyword>